<evidence type="ECO:0000313" key="2">
    <source>
        <dbReference type="EMBL" id="PAP97681.1"/>
    </source>
</evidence>
<keyword evidence="1" id="KW-1133">Transmembrane helix</keyword>
<sequence>MSAGKLGSLKRVGAMALLLVLNVALLVSYRRLTQRFSERMRHLPSFAAPATFTEKIHWRKIFDDDPRFAIVLDKLKAKEFVRDRLPWLLVPAVLWRGDDPREIPFDELTIPYIVKCNHGCNMNAVVPDPATADRDAIIAEMSRHLAETYGSRKLERGYAHIKPQVFVETLIGKDHDYQPIDYKFNVIAGRVAFVVVTSFRSTVRKTALFDRDWRRLAVVQGGIDASLEIARPQSFSRMVEAAEILGGEFDMMRVDFYEDGGEPVFGEFTIYPRSGLQQFEPPAFDRELGACWDIAASGYLSRPSSRFARRYRAVLVAAGRI</sequence>
<dbReference type="Pfam" id="PF14305">
    <property type="entry name" value="ATPgrasp_TupA"/>
    <property type="match status" value="1"/>
</dbReference>
<dbReference type="AlphaFoldDB" id="A0AB36QZ90"/>
<proteinExistence type="predicted"/>
<comment type="caution">
    <text evidence="2">The sequence shown here is derived from an EMBL/GenBank/DDBJ whole genome shotgun (WGS) entry which is preliminary data.</text>
</comment>
<dbReference type="EMBL" id="NPKI01000051">
    <property type="protein sequence ID" value="PAP97681.1"/>
    <property type="molecule type" value="Genomic_DNA"/>
</dbReference>
<dbReference type="Proteomes" id="UP000216215">
    <property type="component" value="Unassembled WGS sequence"/>
</dbReference>
<protein>
    <recommendedName>
        <fullName evidence="4">Glycosyl transferase</fullName>
    </recommendedName>
</protein>
<name>A0AB36QZ90_9HYPH</name>
<dbReference type="InterPro" id="IPR029465">
    <property type="entry name" value="ATPgrasp_TupA"/>
</dbReference>
<dbReference type="RefSeq" id="WP_095489521.1">
    <property type="nucleotide sequence ID" value="NZ_CP088151.1"/>
</dbReference>
<organism evidence="2 3">
    <name type="scientific">Mesorhizobium mediterraneum</name>
    <dbReference type="NCBI Taxonomy" id="43617"/>
    <lineage>
        <taxon>Bacteria</taxon>
        <taxon>Pseudomonadati</taxon>
        <taxon>Pseudomonadota</taxon>
        <taxon>Alphaproteobacteria</taxon>
        <taxon>Hyphomicrobiales</taxon>
        <taxon>Phyllobacteriaceae</taxon>
        <taxon>Mesorhizobium</taxon>
    </lineage>
</organism>
<feature type="transmembrane region" description="Helical" evidence="1">
    <location>
        <begin position="12"/>
        <end position="32"/>
    </location>
</feature>
<gene>
    <name evidence="2" type="ORF">CIT25_34285</name>
</gene>
<evidence type="ECO:0000256" key="1">
    <source>
        <dbReference type="SAM" id="Phobius"/>
    </source>
</evidence>
<evidence type="ECO:0008006" key="4">
    <source>
        <dbReference type="Google" id="ProtNLM"/>
    </source>
</evidence>
<reference evidence="3" key="1">
    <citation type="submission" date="2017-08" db="EMBL/GenBank/DDBJ databases">
        <title>Mesorhizobium wenxinae sp. nov., a novel rhizobial species isolated from root nodules of chickpea (Cicer arietinum L.).</title>
        <authorList>
            <person name="Zhang J."/>
        </authorList>
    </citation>
    <scope>NUCLEOTIDE SEQUENCE [LARGE SCALE GENOMIC DNA]</scope>
    <source>
        <strain evidence="3">USDA 3392</strain>
    </source>
</reference>
<keyword evidence="3" id="KW-1185">Reference proteome</keyword>
<evidence type="ECO:0000313" key="3">
    <source>
        <dbReference type="Proteomes" id="UP000216215"/>
    </source>
</evidence>
<keyword evidence="1" id="KW-0812">Transmembrane</keyword>
<keyword evidence="1" id="KW-0472">Membrane</keyword>
<accession>A0AB36QZ90</accession>